<keyword evidence="1" id="KW-0042">Antenna complex</keyword>
<dbReference type="Proteomes" id="UP000269154">
    <property type="component" value="Unassembled WGS sequence"/>
</dbReference>
<keyword evidence="2" id="KW-0605">Phycobilisome</keyword>
<evidence type="ECO:0000256" key="2">
    <source>
        <dbReference type="ARBA" id="ARBA00022738"/>
    </source>
</evidence>
<evidence type="ECO:0000313" key="4">
    <source>
        <dbReference type="Proteomes" id="UP000269154"/>
    </source>
</evidence>
<dbReference type="EMBL" id="RCBY01000075">
    <property type="protein sequence ID" value="RQH42263.1"/>
    <property type="molecule type" value="Genomic_DNA"/>
</dbReference>
<dbReference type="GO" id="GO:0030089">
    <property type="term" value="C:phycobilisome"/>
    <property type="evidence" value="ECO:0007669"/>
    <property type="project" value="UniProtKB-KW"/>
</dbReference>
<dbReference type="InterPro" id="IPR011989">
    <property type="entry name" value="ARM-like"/>
</dbReference>
<dbReference type="Gene3D" id="1.25.10.10">
    <property type="entry name" value="Leucine-rich Repeat Variant"/>
    <property type="match status" value="1"/>
</dbReference>
<evidence type="ECO:0000313" key="3">
    <source>
        <dbReference type="EMBL" id="RQH42263.1"/>
    </source>
</evidence>
<sequence length="221" mass="24002">MNNQIIQAVEEADSSQGLIDAVKDLAAAQIEDAIPILIKVLGYNNPGAAVAAVDGLVLLGVRAVLPLLEKLDGYNYGARAWAIRALAGIGDPRGLDLLLDAAINDFSFSVRRGAAKGLGFIDWKKLPESQIFDSQLSTMKTLLQVSQDQEWIVRYAAVVGLYGLAKTVEVTYPKWLEDILTRFEEIVDTDTTLAVSARAQMAIADLGRERKSEVESDILIT</sequence>
<name>A0A3N6RG56_9CYAN</name>
<dbReference type="SUPFAM" id="SSF48371">
    <property type="entry name" value="ARM repeat"/>
    <property type="match status" value="1"/>
</dbReference>
<dbReference type="OrthoDB" id="428465at2"/>
<organism evidence="3 4">
    <name type="scientific">Okeania hirsuta</name>
    <dbReference type="NCBI Taxonomy" id="1458930"/>
    <lineage>
        <taxon>Bacteria</taxon>
        <taxon>Bacillati</taxon>
        <taxon>Cyanobacteriota</taxon>
        <taxon>Cyanophyceae</taxon>
        <taxon>Oscillatoriophycideae</taxon>
        <taxon>Oscillatoriales</taxon>
        <taxon>Microcoleaceae</taxon>
        <taxon>Okeania</taxon>
    </lineage>
</organism>
<dbReference type="InterPro" id="IPR016024">
    <property type="entry name" value="ARM-type_fold"/>
</dbReference>
<accession>A0A3N6RG56</accession>
<protein>
    <submittedName>
        <fullName evidence="3">HEAT repeat domain-containing protein</fullName>
    </submittedName>
</protein>
<proteinExistence type="predicted"/>
<gene>
    <name evidence="3" type="ORF">D5R40_14720</name>
</gene>
<keyword evidence="4" id="KW-1185">Reference proteome</keyword>
<comment type="caution">
    <text evidence="3">The sequence shown here is derived from an EMBL/GenBank/DDBJ whole genome shotgun (WGS) entry which is preliminary data.</text>
</comment>
<dbReference type="AlphaFoldDB" id="A0A3N6RG56"/>
<dbReference type="Pfam" id="PF13646">
    <property type="entry name" value="HEAT_2"/>
    <property type="match status" value="1"/>
</dbReference>
<reference evidence="3 4" key="1">
    <citation type="journal article" date="2018" name="ACS Chem. Biol.">
        <title>Ketoreductase domain dysfunction expands chemodiversity: malyngamide biosynthesis in the cyanobacterium Okeania hirsuta.</title>
        <authorList>
            <person name="Moss N.A."/>
            <person name="Leao T."/>
            <person name="Rankin M."/>
            <person name="McCullough T.M."/>
            <person name="Qu P."/>
            <person name="Korobeynikov A."/>
            <person name="Smith J.L."/>
            <person name="Gerwick L."/>
            <person name="Gerwick W.H."/>
        </authorList>
    </citation>
    <scope>NUCLEOTIDE SEQUENCE [LARGE SCALE GENOMIC DNA]</scope>
    <source>
        <strain evidence="3 4">PAB10Feb10-1</strain>
    </source>
</reference>
<evidence type="ECO:0000256" key="1">
    <source>
        <dbReference type="ARBA" id="ARBA00022549"/>
    </source>
</evidence>